<dbReference type="InterPro" id="IPR050109">
    <property type="entry name" value="HTH-type_TetR-like_transc_reg"/>
</dbReference>
<comment type="caution">
    <text evidence="6">The sequence shown here is derived from an EMBL/GenBank/DDBJ whole genome shotgun (WGS) entry which is preliminary data.</text>
</comment>
<dbReference type="GO" id="GO:0000976">
    <property type="term" value="F:transcription cis-regulatory region binding"/>
    <property type="evidence" value="ECO:0007669"/>
    <property type="project" value="TreeGrafter"/>
</dbReference>
<dbReference type="InterPro" id="IPR036271">
    <property type="entry name" value="Tet_transcr_reg_TetR-rel_C_sf"/>
</dbReference>
<feature type="domain" description="HTH tetR-type" evidence="5">
    <location>
        <begin position="14"/>
        <end position="74"/>
    </location>
</feature>
<dbReference type="EMBL" id="JAMWDU010000006">
    <property type="protein sequence ID" value="MCP8888754.1"/>
    <property type="molecule type" value="Genomic_DNA"/>
</dbReference>
<protein>
    <submittedName>
        <fullName evidence="6">TetR/AcrR family transcriptional regulator</fullName>
    </submittedName>
</protein>
<name>A0A9Q4AQV4_9HYPH</name>
<evidence type="ECO:0000259" key="5">
    <source>
        <dbReference type="PROSITE" id="PS50977"/>
    </source>
</evidence>
<reference evidence="6" key="1">
    <citation type="submission" date="2022-06" db="EMBL/GenBank/DDBJ databases">
        <title>Devosia sp. XJ19-45 genome assembly.</title>
        <authorList>
            <person name="Li B."/>
            <person name="Cai M."/>
            <person name="Nie G."/>
            <person name="Li W."/>
        </authorList>
    </citation>
    <scope>NUCLEOTIDE SEQUENCE</scope>
    <source>
        <strain evidence="6">XJ19-45</strain>
    </source>
</reference>
<dbReference type="GO" id="GO:0003700">
    <property type="term" value="F:DNA-binding transcription factor activity"/>
    <property type="evidence" value="ECO:0007669"/>
    <property type="project" value="TreeGrafter"/>
</dbReference>
<evidence type="ECO:0000256" key="4">
    <source>
        <dbReference type="PROSITE-ProRule" id="PRU00335"/>
    </source>
</evidence>
<dbReference type="InterPro" id="IPR025996">
    <property type="entry name" value="MT1864/Rv1816-like_C"/>
</dbReference>
<gene>
    <name evidence="6" type="ORF">NF348_16700</name>
</gene>
<proteinExistence type="predicted"/>
<sequence>MTTSLEITHPPAHGDLREGLINAGLTLLARDGTAGLTLRKCAALAGVSHAAPAHHFQGLPGLLDAIAARGYSRFADAMEAQASAGPNEPRARLEAICLAYFDFARDNPALYDLMFRQIWSLAGSGEELRLAGARAYAVLAEASAPFVLPGTAPGVVETQVWSLIHGYATLTLVGKLGRNRPIASVEDLLSLLRRLPLNL</sequence>
<dbReference type="AlphaFoldDB" id="A0A9Q4AQV4"/>
<evidence type="ECO:0000256" key="1">
    <source>
        <dbReference type="ARBA" id="ARBA00023015"/>
    </source>
</evidence>
<dbReference type="InterPro" id="IPR001647">
    <property type="entry name" value="HTH_TetR"/>
</dbReference>
<evidence type="ECO:0000313" key="7">
    <source>
        <dbReference type="Proteomes" id="UP001060275"/>
    </source>
</evidence>
<dbReference type="InterPro" id="IPR009057">
    <property type="entry name" value="Homeodomain-like_sf"/>
</dbReference>
<organism evidence="6 7">
    <name type="scientific">Devosia ureilytica</name>
    <dbReference type="NCBI Taxonomy" id="2952754"/>
    <lineage>
        <taxon>Bacteria</taxon>
        <taxon>Pseudomonadati</taxon>
        <taxon>Pseudomonadota</taxon>
        <taxon>Alphaproteobacteria</taxon>
        <taxon>Hyphomicrobiales</taxon>
        <taxon>Devosiaceae</taxon>
        <taxon>Devosia</taxon>
    </lineage>
</organism>
<keyword evidence="7" id="KW-1185">Reference proteome</keyword>
<dbReference type="Gene3D" id="1.10.357.10">
    <property type="entry name" value="Tetracycline Repressor, domain 2"/>
    <property type="match status" value="1"/>
</dbReference>
<evidence type="ECO:0000256" key="2">
    <source>
        <dbReference type="ARBA" id="ARBA00023125"/>
    </source>
</evidence>
<keyword evidence="3" id="KW-0804">Transcription</keyword>
<dbReference type="PROSITE" id="PS50977">
    <property type="entry name" value="HTH_TETR_2"/>
    <property type="match status" value="1"/>
</dbReference>
<evidence type="ECO:0000256" key="3">
    <source>
        <dbReference type="ARBA" id="ARBA00023163"/>
    </source>
</evidence>
<dbReference type="RefSeq" id="WP_254675999.1">
    <property type="nucleotide sequence ID" value="NZ_JAMWDU010000006.1"/>
</dbReference>
<feature type="DNA-binding region" description="H-T-H motif" evidence="4">
    <location>
        <begin position="37"/>
        <end position="56"/>
    </location>
</feature>
<dbReference type="PANTHER" id="PTHR30055">
    <property type="entry name" value="HTH-TYPE TRANSCRIPTIONAL REGULATOR RUTR"/>
    <property type="match status" value="1"/>
</dbReference>
<dbReference type="Proteomes" id="UP001060275">
    <property type="component" value="Unassembled WGS sequence"/>
</dbReference>
<dbReference type="PANTHER" id="PTHR30055:SF220">
    <property type="entry name" value="TETR-FAMILY REGULATORY PROTEIN"/>
    <property type="match status" value="1"/>
</dbReference>
<dbReference type="SUPFAM" id="SSF48498">
    <property type="entry name" value="Tetracyclin repressor-like, C-terminal domain"/>
    <property type="match status" value="1"/>
</dbReference>
<keyword evidence="1" id="KW-0805">Transcription regulation</keyword>
<evidence type="ECO:0000313" key="6">
    <source>
        <dbReference type="EMBL" id="MCP8888754.1"/>
    </source>
</evidence>
<dbReference type="SUPFAM" id="SSF46689">
    <property type="entry name" value="Homeodomain-like"/>
    <property type="match status" value="1"/>
</dbReference>
<keyword evidence="2 4" id="KW-0238">DNA-binding</keyword>
<dbReference type="Pfam" id="PF13305">
    <property type="entry name" value="TetR_C_33"/>
    <property type="match status" value="1"/>
</dbReference>
<accession>A0A9Q4AQV4</accession>